<dbReference type="AlphaFoldDB" id="E2AFU2"/>
<reference evidence="1 2" key="1">
    <citation type="journal article" date="2010" name="Science">
        <title>Genomic comparison of the ants Camponotus floridanus and Harpegnathos saltator.</title>
        <authorList>
            <person name="Bonasio R."/>
            <person name="Zhang G."/>
            <person name="Ye C."/>
            <person name="Mutti N.S."/>
            <person name="Fang X."/>
            <person name="Qin N."/>
            <person name="Donahue G."/>
            <person name="Yang P."/>
            <person name="Li Q."/>
            <person name="Li C."/>
            <person name="Zhang P."/>
            <person name="Huang Z."/>
            <person name="Berger S.L."/>
            <person name="Reinberg D."/>
            <person name="Wang J."/>
            <person name="Liebig J."/>
        </authorList>
    </citation>
    <scope>NUCLEOTIDE SEQUENCE [LARGE SCALE GENOMIC DNA]</scope>
    <source>
        <strain evidence="2">C129</strain>
    </source>
</reference>
<organism evidence="2">
    <name type="scientific">Camponotus floridanus</name>
    <name type="common">Florida carpenter ant</name>
    <dbReference type="NCBI Taxonomy" id="104421"/>
    <lineage>
        <taxon>Eukaryota</taxon>
        <taxon>Metazoa</taxon>
        <taxon>Ecdysozoa</taxon>
        <taxon>Arthropoda</taxon>
        <taxon>Hexapoda</taxon>
        <taxon>Insecta</taxon>
        <taxon>Pterygota</taxon>
        <taxon>Neoptera</taxon>
        <taxon>Endopterygota</taxon>
        <taxon>Hymenoptera</taxon>
        <taxon>Apocrita</taxon>
        <taxon>Aculeata</taxon>
        <taxon>Formicoidea</taxon>
        <taxon>Formicidae</taxon>
        <taxon>Formicinae</taxon>
        <taxon>Camponotus</taxon>
    </lineage>
</organism>
<name>E2AFU2_CAMFO</name>
<dbReference type="Proteomes" id="UP000000311">
    <property type="component" value="Unassembled WGS sequence"/>
</dbReference>
<dbReference type="EMBL" id="GL439158">
    <property type="protein sequence ID" value="EFN67691.1"/>
    <property type="molecule type" value="Genomic_DNA"/>
</dbReference>
<evidence type="ECO:0000313" key="1">
    <source>
        <dbReference type="EMBL" id="EFN67691.1"/>
    </source>
</evidence>
<proteinExistence type="predicted"/>
<evidence type="ECO:0000313" key="2">
    <source>
        <dbReference type="Proteomes" id="UP000000311"/>
    </source>
</evidence>
<keyword evidence="2" id="KW-1185">Reference proteome</keyword>
<accession>E2AFU2</accession>
<gene>
    <name evidence="1" type="ORF">EAG_03254</name>
</gene>
<sequence length="278" mass="30417">MAKVSSHKINGFRESSDCVTGRAGTLEAVGVARPDPTAGLLPPHGSAAAAADKAVSSCSFAAAAAVVSFHFELLFRSSSCLPHQFPPLTLRHSCHTYGAQKKMEVNTTYSDSMQIIVSFLCGVCLLEFLSDRGTDNTSIVLDNEDDAIVEQLLLDSMIPLRHFDDRRIKAENLRYGYLNPQYKFLLSSMLLETSADFPLPNGHFQTVNQEFSPVARIDLKHPDDGQPFGSNPPLPSSSSFPNPLYPLRLYGSVSPYDVVPRASTGVRDRLQGLFLPRD</sequence>
<dbReference type="InParanoid" id="E2AFU2"/>
<protein>
    <submittedName>
        <fullName evidence="1">Uncharacterized protein</fullName>
    </submittedName>
</protein>